<dbReference type="RefSeq" id="WP_390211166.1">
    <property type="nucleotide sequence ID" value="NZ_JBHLXJ010000007.1"/>
</dbReference>
<gene>
    <name evidence="2" type="ORF">ACFFJH_06810</name>
</gene>
<accession>A0ABV6IER5</accession>
<reference evidence="2 3" key="1">
    <citation type="submission" date="2024-09" db="EMBL/GenBank/DDBJ databases">
        <authorList>
            <person name="Sun Q."/>
            <person name="Mori K."/>
        </authorList>
    </citation>
    <scope>NUCLEOTIDE SEQUENCE [LARGE SCALE GENOMIC DNA]</scope>
    <source>
        <strain evidence="2 3">CCM 8677</strain>
    </source>
</reference>
<protein>
    <submittedName>
        <fullName evidence="2">Uncharacterized protein</fullName>
    </submittedName>
</protein>
<feature type="transmembrane region" description="Helical" evidence="1">
    <location>
        <begin position="104"/>
        <end position="124"/>
    </location>
</feature>
<keyword evidence="3" id="KW-1185">Reference proteome</keyword>
<keyword evidence="1" id="KW-0812">Transmembrane</keyword>
<name>A0ABV6IER5_9BURK</name>
<feature type="transmembrane region" description="Helical" evidence="1">
    <location>
        <begin position="9"/>
        <end position="29"/>
    </location>
</feature>
<evidence type="ECO:0000313" key="2">
    <source>
        <dbReference type="EMBL" id="MFC0349511.1"/>
    </source>
</evidence>
<feature type="transmembrane region" description="Helical" evidence="1">
    <location>
        <begin position="74"/>
        <end position="92"/>
    </location>
</feature>
<proteinExistence type="predicted"/>
<dbReference type="Proteomes" id="UP001589844">
    <property type="component" value="Unassembled WGS sequence"/>
</dbReference>
<evidence type="ECO:0000256" key="1">
    <source>
        <dbReference type="SAM" id="Phobius"/>
    </source>
</evidence>
<feature type="transmembrane region" description="Helical" evidence="1">
    <location>
        <begin position="35"/>
        <end position="53"/>
    </location>
</feature>
<keyword evidence="1" id="KW-1133">Transmembrane helix</keyword>
<organism evidence="2 3">
    <name type="scientific">Undibacterium danionis</name>
    <dbReference type="NCBI Taxonomy" id="1812100"/>
    <lineage>
        <taxon>Bacteria</taxon>
        <taxon>Pseudomonadati</taxon>
        <taxon>Pseudomonadota</taxon>
        <taxon>Betaproteobacteria</taxon>
        <taxon>Burkholderiales</taxon>
        <taxon>Oxalobacteraceae</taxon>
        <taxon>Undibacterium</taxon>
    </lineage>
</organism>
<keyword evidence="1" id="KW-0472">Membrane</keyword>
<comment type="caution">
    <text evidence="2">The sequence shown here is derived from an EMBL/GenBank/DDBJ whole genome shotgun (WGS) entry which is preliminary data.</text>
</comment>
<sequence>MGNKKAKWLMYTVLIGLIPVLSRLLVWLVTKGGSITPFVASDFIAYGLVLHVSNINEIEHINEESPSWKTIQNGISIIFIVTYGVLSTLGMLNEKASAFIDVEALKFCTIGLAVASTVLSYSVFDRLSAIAREEKV</sequence>
<evidence type="ECO:0000313" key="3">
    <source>
        <dbReference type="Proteomes" id="UP001589844"/>
    </source>
</evidence>
<dbReference type="EMBL" id="JBHLXJ010000007">
    <property type="protein sequence ID" value="MFC0349511.1"/>
    <property type="molecule type" value="Genomic_DNA"/>
</dbReference>